<protein>
    <recommendedName>
        <fullName evidence="3">THUMP domain-containing protein</fullName>
    </recommendedName>
</protein>
<evidence type="ECO:0008006" key="3">
    <source>
        <dbReference type="Google" id="ProtNLM"/>
    </source>
</evidence>
<name>A0A328QAS8_9EURY</name>
<comment type="caution">
    <text evidence="1">The sequence shown here is derived from an EMBL/GenBank/DDBJ whole genome shotgun (WGS) entry which is preliminary data.</text>
</comment>
<sequence length="181" mass="21688">MSIHKTNKPELLIKFNETENAKQLDEMIYQFEKNINNKKEDYFLKESENPYIFFLEYPKPQELIKEIENENIKTLETIVPVECVINNTNYITSTILRKIRHKITYHDTFNITCHVDSYIPHRKEKLEKELKSKIQDILAIPIQKNNPIWNINIHIIGEVSAINIERSNKNRNKYSQYNNYC</sequence>
<dbReference type="RefSeq" id="WP_011405695.1">
    <property type="nucleotide sequence ID" value="NZ_CATZNA010000023.1"/>
</dbReference>
<dbReference type="AlphaFoldDB" id="A0A328QAS8"/>
<accession>A0A328QAS8</accession>
<gene>
    <name evidence="1" type="ORF">CA615_00385</name>
</gene>
<reference evidence="1 2" key="1">
    <citation type="submission" date="2017-05" db="EMBL/GenBank/DDBJ databases">
        <title>Host range expansion of the Methanosphaera genus to humans and monogastric animals involves recent and extensive reduction in genome content.</title>
        <authorList>
            <person name="Hoedt E.C."/>
            <person name="Volmer J.G."/>
            <person name="Parks D.H."/>
            <person name="Rosewarne C.P."/>
            <person name="Denman S.E."/>
            <person name="Mcsweeney C.S."/>
            <person name="O Cuiv P."/>
            <person name="Hugenholtz P."/>
            <person name="Tyson G.W."/>
            <person name="Morrison M."/>
        </authorList>
    </citation>
    <scope>NUCLEOTIDE SEQUENCE [LARGE SCALE GENOMIC DNA]</scope>
    <source>
        <strain evidence="1 2">PA5</strain>
    </source>
</reference>
<evidence type="ECO:0000313" key="2">
    <source>
        <dbReference type="Proteomes" id="UP000248557"/>
    </source>
</evidence>
<dbReference type="EMBL" id="NGJK01000005">
    <property type="protein sequence ID" value="RAP03778.1"/>
    <property type="molecule type" value="Genomic_DNA"/>
</dbReference>
<organism evidence="1 2">
    <name type="scientific">Methanosphaera stadtmanae</name>
    <dbReference type="NCBI Taxonomy" id="2317"/>
    <lineage>
        <taxon>Archaea</taxon>
        <taxon>Methanobacteriati</taxon>
        <taxon>Methanobacteriota</taxon>
        <taxon>Methanomada group</taxon>
        <taxon>Methanobacteria</taxon>
        <taxon>Methanobacteriales</taxon>
        <taxon>Methanobacteriaceae</taxon>
        <taxon>Methanosphaera</taxon>
    </lineage>
</organism>
<proteinExistence type="predicted"/>
<dbReference type="GeneID" id="3855195"/>
<dbReference type="Proteomes" id="UP000248557">
    <property type="component" value="Unassembled WGS sequence"/>
</dbReference>
<evidence type="ECO:0000313" key="1">
    <source>
        <dbReference type="EMBL" id="RAP03778.1"/>
    </source>
</evidence>